<protein>
    <submittedName>
        <fullName evidence="1">Uncharacterized protein</fullName>
    </submittedName>
</protein>
<proteinExistence type="predicted"/>
<evidence type="ECO:0000313" key="1">
    <source>
        <dbReference type="EMBL" id="CAD9124579.1"/>
    </source>
</evidence>
<organism evidence="1">
    <name type="scientific">Alexandrium catenella</name>
    <name type="common">Red tide dinoflagellate</name>
    <name type="synonym">Gonyaulax catenella</name>
    <dbReference type="NCBI Taxonomy" id="2925"/>
    <lineage>
        <taxon>Eukaryota</taxon>
        <taxon>Sar</taxon>
        <taxon>Alveolata</taxon>
        <taxon>Dinophyceae</taxon>
        <taxon>Gonyaulacales</taxon>
        <taxon>Pyrocystaceae</taxon>
        <taxon>Alexandrium</taxon>
    </lineage>
</organism>
<dbReference type="AlphaFoldDB" id="A0A7S1M871"/>
<dbReference type="EMBL" id="HBGE01031484">
    <property type="protein sequence ID" value="CAD9124579.1"/>
    <property type="molecule type" value="Transcribed_RNA"/>
</dbReference>
<gene>
    <name evidence="1" type="ORF">ACAT0790_LOCUS19016</name>
</gene>
<accession>A0A7S1M871</accession>
<sequence length="125" mass="13875">MSAVLSVCMSFDLFFKESRQQSEERKCTSSCCGCARRAGKCWLPLGDGSSNAARRGGLSDELCSDRGVLARWRGQPAPGRKAGGDPTRSESLLKLPCALDDCPWSRRVPRRPLESKESALHEWWE</sequence>
<name>A0A7S1M871_ALECA</name>
<reference evidence="1" key="1">
    <citation type="submission" date="2021-01" db="EMBL/GenBank/DDBJ databases">
        <authorList>
            <person name="Corre E."/>
            <person name="Pelletier E."/>
            <person name="Niang G."/>
            <person name="Scheremetjew M."/>
            <person name="Finn R."/>
            <person name="Kale V."/>
            <person name="Holt S."/>
            <person name="Cochrane G."/>
            <person name="Meng A."/>
            <person name="Brown T."/>
            <person name="Cohen L."/>
        </authorList>
    </citation>
    <scope>NUCLEOTIDE SEQUENCE</scope>
    <source>
        <strain evidence="1">OF101</strain>
    </source>
</reference>